<reference evidence="2" key="1">
    <citation type="submission" date="2019-08" db="EMBL/GenBank/DDBJ databases">
        <title>The genome of the North American firefly Photinus pyralis.</title>
        <authorList>
            <consortium name="Photinus pyralis genome working group"/>
            <person name="Fallon T.R."/>
            <person name="Sander Lower S.E."/>
            <person name="Weng J.-K."/>
        </authorList>
    </citation>
    <scope>NUCLEOTIDE SEQUENCE</scope>
    <source>
        <strain evidence="2">TRF0915ILg1</strain>
        <tissue evidence="2">Whole body</tissue>
    </source>
</reference>
<proteinExistence type="predicted"/>
<evidence type="ECO:0000256" key="1">
    <source>
        <dbReference type="SAM" id="SignalP"/>
    </source>
</evidence>
<accession>A0A8K0CIH2</accession>
<feature type="signal peptide" evidence="1">
    <location>
        <begin position="1"/>
        <end position="15"/>
    </location>
</feature>
<comment type="caution">
    <text evidence="2">The sequence shown here is derived from an EMBL/GenBank/DDBJ whole genome shotgun (WGS) entry which is preliminary data.</text>
</comment>
<organism evidence="2 3">
    <name type="scientific">Ignelater luminosus</name>
    <name type="common">Cucubano</name>
    <name type="synonym">Pyrophorus luminosus</name>
    <dbReference type="NCBI Taxonomy" id="2038154"/>
    <lineage>
        <taxon>Eukaryota</taxon>
        <taxon>Metazoa</taxon>
        <taxon>Ecdysozoa</taxon>
        <taxon>Arthropoda</taxon>
        <taxon>Hexapoda</taxon>
        <taxon>Insecta</taxon>
        <taxon>Pterygota</taxon>
        <taxon>Neoptera</taxon>
        <taxon>Endopterygota</taxon>
        <taxon>Coleoptera</taxon>
        <taxon>Polyphaga</taxon>
        <taxon>Elateriformia</taxon>
        <taxon>Elateroidea</taxon>
        <taxon>Elateridae</taxon>
        <taxon>Agrypninae</taxon>
        <taxon>Pyrophorini</taxon>
        <taxon>Ignelater</taxon>
    </lineage>
</organism>
<dbReference type="AlphaFoldDB" id="A0A8K0CIH2"/>
<feature type="chain" id="PRO_5035482985" description="MD-2-related lipid-recognition domain-containing protein" evidence="1">
    <location>
        <begin position="16"/>
        <end position="181"/>
    </location>
</feature>
<dbReference type="OrthoDB" id="8180029at2759"/>
<dbReference type="InterPro" id="IPR010512">
    <property type="entry name" value="DUF1091"/>
</dbReference>
<protein>
    <recommendedName>
        <fullName evidence="4">MD-2-related lipid-recognition domain-containing protein</fullName>
    </recommendedName>
</protein>
<keyword evidence="3" id="KW-1185">Reference proteome</keyword>
<sequence>MNVFVLSIFIVTVLSQGLDLSKFHQHDYRLTVERAHVFHYDKEYMNYIKVIPFKCNRTNVALNGTLNFKINVGSELVIMIQFYKFASNEYRLFPTRFQDKFCKFFENNVVGVQRLLNCGNFVGCPLVSNTNITWCNYIPDDSRFPPLIPSGSYRLNLHALYSNNELFVLEVYAKITRPEVK</sequence>
<name>A0A8K0CIH2_IGNLU</name>
<evidence type="ECO:0000313" key="2">
    <source>
        <dbReference type="EMBL" id="KAF2886909.1"/>
    </source>
</evidence>
<gene>
    <name evidence="2" type="ORF">ILUMI_19264</name>
</gene>
<dbReference type="Proteomes" id="UP000801492">
    <property type="component" value="Unassembled WGS sequence"/>
</dbReference>
<dbReference type="Pfam" id="PF06477">
    <property type="entry name" value="DUF1091"/>
    <property type="match status" value="1"/>
</dbReference>
<evidence type="ECO:0000313" key="3">
    <source>
        <dbReference type="Proteomes" id="UP000801492"/>
    </source>
</evidence>
<dbReference type="PANTHER" id="PTHR21112:SF0">
    <property type="entry name" value="CHEMOSENSORY PROTEIN A 29A-RELATED"/>
    <property type="match status" value="1"/>
</dbReference>
<keyword evidence="1" id="KW-0732">Signal</keyword>
<dbReference type="EMBL" id="VTPC01086001">
    <property type="protein sequence ID" value="KAF2886909.1"/>
    <property type="molecule type" value="Genomic_DNA"/>
</dbReference>
<dbReference type="PANTHER" id="PTHR21112">
    <property type="entry name" value="CHEMOSENSORY PROTEIN A 29A-RELATED"/>
    <property type="match status" value="1"/>
</dbReference>
<evidence type="ECO:0008006" key="4">
    <source>
        <dbReference type="Google" id="ProtNLM"/>
    </source>
</evidence>